<proteinExistence type="predicted"/>
<feature type="non-terminal residue" evidence="1">
    <location>
        <position position="106"/>
    </location>
</feature>
<dbReference type="AlphaFoldDB" id="A0A6J4UV05"/>
<evidence type="ECO:0000313" key="1">
    <source>
        <dbReference type="EMBL" id="CAA9560647.1"/>
    </source>
</evidence>
<protein>
    <submittedName>
        <fullName evidence="1">Uncharacterized protein</fullName>
    </submittedName>
</protein>
<name>A0A6J4UV05_9BACT</name>
<sequence>VRLRSDLLPRGPDPEPRDVRVRVLGLPGRLRPARGLPRRAVPAEVLGHQRRRRPQRDVRRLQRRERRLYRLLLQHLRHDLPVQFGLRLLLGRLPVRRHHVRRHGSL</sequence>
<feature type="non-terminal residue" evidence="1">
    <location>
        <position position="1"/>
    </location>
</feature>
<organism evidence="1">
    <name type="scientific">uncultured Thermomicrobiales bacterium</name>
    <dbReference type="NCBI Taxonomy" id="1645740"/>
    <lineage>
        <taxon>Bacteria</taxon>
        <taxon>Pseudomonadati</taxon>
        <taxon>Thermomicrobiota</taxon>
        <taxon>Thermomicrobia</taxon>
        <taxon>Thermomicrobiales</taxon>
        <taxon>environmental samples</taxon>
    </lineage>
</organism>
<gene>
    <name evidence="1" type="ORF">AVDCRST_MAG73-3665</name>
</gene>
<accession>A0A6J4UV05</accession>
<reference evidence="1" key="1">
    <citation type="submission" date="2020-02" db="EMBL/GenBank/DDBJ databases">
        <authorList>
            <person name="Meier V. D."/>
        </authorList>
    </citation>
    <scope>NUCLEOTIDE SEQUENCE</scope>
    <source>
        <strain evidence="1">AVDCRST_MAG73</strain>
    </source>
</reference>
<dbReference type="EMBL" id="CADCWE010000242">
    <property type="protein sequence ID" value="CAA9560647.1"/>
    <property type="molecule type" value="Genomic_DNA"/>
</dbReference>